<dbReference type="Pfam" id="PF05241">
    <property type="entry name" value="EBP"/>
    <property type="match status" value="1"/>
</dbReference>
<feature type="transmembrane region" description="Helical" evidence="7">
    <location>
        <begin position="64"/>
        <end position="83"/>
    </location>
</feature>
<dbReference type="PROSITE" id="PS51751">
    <property type="entry name" value="EXPERA"/>
    <property type="match status" value="1"/>
</dbReference>
<evidence type="ECO:0000256" key="3">
    <source>
        <dbReference type="ARBA" id="ARBA00022692"/>
    </source>
</evidence>
<dbReference type="OrthoDB" id="433124at2759"/>
<dbReference type="HOGENOM" id="CLU_086812_4_0_1"/>
<dbReference type="RefSeq" id="XP_004180281.1">
    <property type="nucleotide sequence ID" value="XM_004180233.1"/>
</dbReference>
<comment type="subcellular location">
    <subcellularLocation>
        <location evidence="1">Endoplasmic reticulum membrane</location>
        <topology evidence="1">Multi-pass membrane protein</topology>
    </subcellularLocation>
</comment>
<evidence type="ECO:0000313" key="9">
    <source>
        <dbReference type="EMBL" id="CCH60762.1"/>
    </source>
</evidence>
<protein>
    <recommendedName>
        <fullName evidence="7">Efficient mitochondria targeting-associated protein 19</fullName>
    </recommendedName>
</protein>
<dbReference type="KEGG" id="tbl:TBLA_0D02590"/>
<gene>
    <name evidence="9" type="primary">TBLA0D02590</name>
    <name evidence="9" type="ORF">TBLA_0D02590</name>
</gene>
<evidence type="ECO:0000259" key="8">
    <source>
        <dbReference type="PROSITE" id="PS51751"/>
    </source>
</evidence>
<dbReference type="GeneID" id="14495798"/>
<feature type="domain" description="EXPERA" evidence="8">
    <location>
        <begin position="6"/>
        <end position="154"/>
    </location>
</feature>
<dbReference type="InterPro" id="IPR033118">
    <property type="entry name" value="EXPERA"/>
</dbReference>
<evidence type="ECO:0000313" key="10">
    <source>
        <dbReference type="Proteomes" id="UP000002866"/>
    </source>
</evidence>
<reference evidence="9 10" key="1">
    <citation type="journal article" date="2011" name="Proc. Natl. Acad. Sci. U.S.A.">
        <title>Evolutionary erosion of yeast sex chromosomes by mating-type switching accidents.</title>
        <authorList>
            <person name="Gordon J.L."/>
            <person name="Armisen D."/>
            <person name="Proux-Wera E."/>
            <person name="Oheigeartaigh S.S."/>
            <person name="Byrne K.P."/>
            <person name="Wolfe K.H."/>
        </authorList>
    </citation>
    <scope>NUCLEOTIDE SEQUENCE [LARGE SCALE GENOMIC DNA]</scope>
    <source>
        <strain evidence="10">ATCC 34711 / CBS 6284 / DSM 70876 / NBRC 10599 / NRRL Y-10934 / UCD 77-7</strain>
    </source>
</reference>
<evidence type="ECO:0000256" key="6">
    <source>
        <dbReference type="ARBA" id="ARBA00023136"/>
    </source>
</evidence>
<feature type="transmembrane region" description="Helical" evidence="7">
    <location>
        <begin position="12"/>
        <end position="30"/>
    </location>
</feature>
<keyword evidence="5 7" id="KW-1133">Transmembrane helix</keyword>
<accession>I2H310</accession>
<dbReference type="PANTHER" id="PTHR31204:SF1">
    <property type="entry name" value="SIGMA INTRACELLULAR RECEPTOR 2"/>
    <property type="match status" value="1"/>
</dbReference>
<dbReference type="InParanoid" id="I2H310"/>
<feature type="transmembrane region" description="Helical" evidence="7">
    <location>
        <begin position="95"/>
        <end position="119"/>
    </location>
</feature>
<dbReference type="PIRSF" id="PIRSF031032">
    <property type="entry name" value="TMP_97_prd"/>
    <property type="match status" value="1"/>
</dbReference>
<sequence>MLTDFEQTIYWWYFLIHIPISIFIDTSIITEGRTLHPIFKKAINWHTVENNDYLVGERPKWLQFFVWTEMFYQLPLFFIAVLYGTTTIPETFLKLYGLLAGGSSLWCLIDIVFNGHYFLLNPKKHTPRRALPIMAKLKLALFYFPYFLLPTRLLFL</sequence>
<dbReference type="AlphaFoldDB" id="I2H310"/>
<evidence type="ECO:0000256" key="1">
    <source>
        <dbReference type="ARBA" id="ARBA00004477"/>
    </source>
</evidence>
<name>I2H310_HENB6</name>
<keyword evidence="4 7" id="KW-0256">Endoplasmic reticulum</keyword>
<evidence type="ECO:0000256" key="2">
    <source>
        <dbReference type="ARBA" id="ARBA00009096"/>
    </source>
</evidence>
<keyword evidence="6 7" id="KW-0472">Membrane</keyword>
<keyword evidence="3 7" id="KW-0812">Transmembrane</keyword>
<keyword evidence="10" id="KW-1185">Reference proteome</keyword>
<organism evidence="9 10">
    <name type="scientific">Henningerozyma blattae (strain ATCC 34711 / CBS 6284 / DSM 70876 / NBRC 10599 / NRRL Y-10934 / UCD 77-7)</name>
    <name type="common">Yeast</name>
    <name type="synonym">Tetrapisispora blattae</name>
    <dbReference type="NCBI Taxonomy" id="1071380"/>
    <lineage>
        <taxon>Eukaryota</taxon>
        <taxon>Fungi</taxon>
        <taxon>Dikarya</taxon>
        <taxon>Ascomycota</taxon>
        <taxon>Saccharomycotina</taxon>
        <taxon>Saccharomycetes</taxon>
        <taxon>Saccharomycetales</taxon>
        <taxon>Saccharomycetaceae</taxon>
        <taxon>Henningerozyma</taxon>
    </lineage>
</organism>
<feature type="transmembrane region" description="Helical" evidence="7">
    <location>
        <begin position="139"/>
        <end position="155"/>
    </location>
</feature>
<dbReference type="FunCoup" id="I2H310">
    <property type="interactions" value="48"/>
</dbReference>
<dbReference type="PANTHER" id="PTHR31204">
    <property type="entry name" value="SIGMA INTRACELLULAR RECEPTOR 2"/>
    <property type="match status" value="1"/>
</dbReference>
<dbReference type="InterPro" id="IPR016964">
    <property type="entry name" value="Sigma2_recept"/>
</dbReference>
<dbReference type="GO" id="GO:0005789">
    <property type="term" value="C:endoplasmic reticulum membrane"/>
    <property type="evidence" value="ECO:0007669"/>
    <property type="project" value="UniProtKB-SubCell"/>
</dbReference>
<proteinExistence type="inferred from homology"/>
<evidence type="ECO:0000256" key="5">
    <source>
        <dbReference type="ARBA" id="ARBA00022989"/>
    </source>
</evidence>
<dbReference type="EMBL" id="HE806319">
    <property type="protein sequence ID" value="CCH60762.1"/>
    <property type="molecule type" value="Genomic_DNA"/>
</dbReference>
<evidence type="ECO:0000256" key="4">
    <source>
        <dbReference type="ARBA" id="ARBA00022824"/>
    </source>
</evidence>
<comment type="similarity">
    <text evidence="2">Belongs to the TMEM97/sigma-2 receptor family.</text>
</comment>
<dbReference type="Proteomes" id="UP000002866">
    <property type="component" value="Chromosome 4"/>
</dbReference>
<dbReference type="InterPro" id="IPR051987">
    <property type="entry name" value="Sigma-2_receptor-like"/>
</dbReference>
<dbReference type="OMA" id="EFKDPMV"/>
<evidence type="ECO:0000256" key="7">
    <source>
        <dbReference type="PIRNR" id="PIRNR031032"/>
    </source>
</evidence>